<dbReference type="InterPro" id="IPR000719">
    <property type="entry name" value="Prot_kinase_dom"/>
</dbReference>
<dbReference type="PANTHER" id="PTHR27008">
    <property type="entry name" value="OS04G0122200 PROTEIN"/>
    <property type="match status" value="1"/>
</dbReference>
<sequence>MISKLLICSLFLSCILCKLDHVESRTSRNETELQVLLAFKARIPVDPYGVFTSWNGSQHFCNWQGVTCGRRHRRVTALRISSLKLAGDLSPRIANLTFLRVINLNGNALGGEIQDELGSLSRIQILLLAANNFIGTIPTSLGNIFSPISFHGTESPRRKHSYGARATLNLEISSVVYKQALWVTLLKELFPLHSKYYEAYNFEGKVPTKGVFNNISAFSVIGNSELCGGIRLLRLPDCPTKIAKEVKNFSLRVIIATEGIAIPLENKHLKLSYAELLHATDSFSSANLIGKGRYGSVYKGILSSDDQTAVAVKVTISKLWCSSSWSLETWLHPSSTDLHNSPSLNLIQWLNIGIDVALALDYLHSQFDKPVVHCDLKSKNVLLDADLTAHISDFGLTRVEPTYVKTAMPDHVAEIVDTRLNFEDEAAVNQNGQSSRGIDNIWKCLVSVLSIGVSCSADSQNEE</sequence>
<dbReference type="Pfam" id="PF08263">
    <property type="entry name" value="LRRNT_2"/>
    <property type="match status" value="1"/>
</dbReference>
<evidence type="ECO:0000256" key="17">
    <source>
        <dbReference type="SAM" id="SignalP"/>
    </source>
</evidence>
<reference evidence="19" key="1">
    <citation type="submission" date="2019-09" db="EMBL/GenBank/DDBJ databases">
        <title>Draft genome information of white flower Hibiscus syriacus.</title>
        <authorList>
            <person name="Kim Y.-M."/>
        </authorList>
    </citation>
    <scope>NUCLEOTIDE SEQUENCE [LARGE SCALE GENOMIC DNA]</scope>
    <source>
        <strain evidence="19">YM2019G1</strain>
    </source>
</reference>
<keyword evidence="8" id="KW-0677">Repeat</keyword>
<dbReference type="PROSITE" id="PS50011">
    <property type="entry name" value="PROTEIN_KINASE_DOM"/>
    <property type="match status" value="1"/>
</dbReference>
<dbReference type="PANTHER" id="PTHR27008:SF499">
    <property type="entry name" value="OS06G0581500 PROTEIN"/>
    <property type="match status" value="1"/>
</dbReference>
<dbReference type="InterPro" id="IPR051809">
    <property type="entry name" value="Plant_receptor-like_S/T_kinase"/>
</dbReference>
<comment type="similarity">
    <text evidence="2">Belongs to the protein kinase superfamily. Ser/Thr protein kinase family.</text>
</comment>
<keyword evidence="9 15" id="KW-0547">Nucleotide-binding</keyword>
<keyword evidence="11 15" id="KW-0067">ATP-binding</keyword>
<keyword evidence="4" id="KW-0433">Leucine-rich repeat</keyword>
<protein>
    <recommendedName>
        <fullName evidence="18">Protein kinase domain-containing protein</fullName>
    </recommendedName>
</protein>
<evidence type="ECO:0000256" key="5">
    <source>
        <dbReference type="ARBA" id="ARBA00022679"/>
    </source>
</evidence>
<comment type="caution">
    <text evidence="19">The sequence shown here is derived from an EMBL/GenBank/DDBJ whole genome shotgun (WGS) entry which is preliminary data.</text>
</comment>
<feature type="signal peptide" evidence="17">
    <location>
        <begin position="1"/>
        <end position="24"/>
    </location>
</feature>
<keyword evidence="5" id="KW-0808">Transferase</keyword>
<comment type="subcellular location">
    <subcellularLocation>
        <location evidence="1">Membrane</location>
        <topology evidence="1">Single-pass membrane protein</topology>
    </subcellularLocation>
</comment>
<feature type="domain" description="Protein kinase" evidence="18">
    <location>
        <begin position="215"/>
        <end position="463"/>
    </location>
</feature>
<keyword evidence="3 16" id="KW-0723">Serine/threonine-protein kinase</keyword>
<evidence type="ECO:0000256" key="6">
    <source>
        <dbReference type="ARBA" id="ARBA00022692"/>
    </source>
</evidence>
<proteinExistence type="inferred from homology"/>
<evidence type="ECO:0000256" key="14">
    <source>
        <dbReference type="ARBA" id="ARBA00023170"/>
    </source>
</evidence>
<dbReference type="Gene3D" id="1.10.510.10">
    <property type="entry name" value="Transferase(Phosphotransferase) domain 1"/>
    <property type="match status" value="1"/>
</dbReference>
<dbReference type="SUPFAM" id="SSF52058">
    <property type="entry name" value="L domain-like"/>
    <property type="match status" value="1"/>
</dbReference>
<name>A0A6A3B6R2_HIBSY</name>
<dbReference type="PROSITE" id="PS00108">
    <property type="entry name" value="PROTEIN_KINASE_ST"/>
    <property type="match status" value="1"/>
</dbReference>
<keyword evidence="12" id="KW-1133">Transmembrane helix</keyword>
<dbReference type="GO" id="GO:0004674">
    <property type="term" value="F:protein serine/threonine kinase activity"/>
    <property type="evidence" value="ECO:0007669"/>
    <property type="project" value="UniProtKB-KW"/>
</dbReference>
<evidence type="ECO:0000256" key="8">
    <source>
        <dbReference type="ARBA" id="ARBA00022737"/>
    </source>
</evidence>
<dbReference type="GO" id="GO:0016020">
    <property type="term" value="C:membrane"/>
    <property type="evidence" value="ECO:0007669"/>
    <property type="project" value="UniProtKB-SubCell"/>
</dbReference>
<keyword evidence="6" id="KW-0812">Transmembrane</keyword>
<dbReference type="InterPro" id="IPR013210">
    <property type="entry name" value="LRR_N_plant-typ"/>
</dbReference>
<evidence type="ECO:0000256" key="4">
    <source>
        <dbReference type="ARBA" id="ARBA00022614"/>
    </source>
</evidence>
<keyword evidence="20" id="KW-1185">Reference proteome</keyword>
<dbReference type="AlphaFoldDB" id="A0A6A3B6R2"/>
<dbReference type="InterPro" id="IPR001245">
    <property type="entry name" value="Ser-Thr/Tyr_kinase_cat_dom"/>
</dbReference>
<dbReference type="InterPro" id="IPR032675">
    <property type="entry name" value="LRR_dom_sf"/>
</dbReference>
<dbReference type="Pfam" id="PF07714">
    <property type="entry name" value="PK_Tyr_Ser-Thr"/>
    <property type="match status" value="1"/>
</dbReference>
<dbReference type="InterPro" id="IPR008271">
    <property type="entry name" value="Ser/Thr_kinase_AS"/>
</dbReference>
<organism evidence="19 20">
    <name type="scientific">Hibiscus syriacus</name>
    <name type="common">Rose of Sharon</name>
    <dbReference type="NCBI Taxonomy" id="106335"/>
    <lineage>
        <taxon>Eukaryota</taxon>
        <taxon>Viridiplantae</taxon>
        <taxon>Streptophyta</taxon>
        <taxon>Embryophyta</taxon>
        <taxon>Tracheophyta</taxon>
        <taxon>Spermatophyta</taxon>
        <taxon>Magnoliopsida</taxon>
        <taxon>eudicotyledons</taxon>
        <taxon>Gunneridae</taxon>
        <taxon>Pentapetalae</taxon>
        <taxon>rosids</taxon>
        <taxon>malvids</taxon>
        <taxon>Malvales</taxon>
        <taxon>Malvaceae</taxon>
        <taxon>Malvoideae</taxon>
        <taxon>Hibiscus</taxon>
    </lineage>
</organism>
<keyword evidence="10" id="KW-0418">Kinase</keyword>
<evidence type="ECO:0000256" key="3">
    <source>
        <dbReference type="ARBA" id="ARBA00022527"/>
    </source>
</evidence>
<dbReference type="Gene3D" id="3.80.10.10">
    <property type="entry name" value="Ribonuclease Inhibitor"/>
    <property type="match status" value="1"/>
</dbReference>
<dbReference type="EMBL" id="VEPZ02000895">
    <property type="protein sequence ID" value="KAE8712496.1"/>
    <property type="molecule type" value="Genomic_DNA"/>
</dbReference>
<evidence type="ECO:0000256" key="11">
    <source>
        <dbReference type="ARBA" id="ARBA00022840"/>
    </source>
</evidence>
<keyword evidence="14" id="KW-0675">Receptor</keyword>
<evidence type="ECO:0000256" key="9">
    <source>
        <dbReference type="ARBA" id="ARBA00022741"/>
    </source>
</evidence>
<dbReference type="InterPro" id="IPR017441">
    <property type="entry name" value="Protein_kinase_ATP_BS"/>
</dbReference>
<keyword evidence="7 17" id="KW-0732">Signal</keyword>
<evidence type="ECO:0000256" key="13">
    <source>
        <dbReference type="ARBA" id="ARBA00023136"/>
    </source>
</evidence>
<gene>
    <name evidence="19" type="ORF">F3Y22_tig00110253pilonHSYRG00084</name>
</gene>
<evidence type="ECO:0000256" key="12">
    <source>
        <dbReference type="ARBA" id="ARBA00022989"/>
    </source>
</evidence>
<dbReference type="SUPFAM" id="SSF56112">
    <property type="entry name" value="Protein kinase-like (PK-like)"/>
    <property type="match status" value="1"/>
</dbReference>
<evidence type="ECO:0000256" key="10">
    <source>
        <dbReference type="ARBA" id="ARBA00022777"/>
    </source>
</evidence>
<evidence type="ECO:0000259" key="18">
    <source>
        <dbReference type="PROSITE" id="PS50011"/>
    </source>
</evidence>
<evidence type="ECO:0000313" key="19">
    <source>
        <dbReference type="EMBL" id="KAE8712496.1"/>
    </source>
</evidence>
<dbReference type="FunFam" id="3.80.10.10:FF:000129">
    <property type="entry name" value="Leucine-rich repeat receptor-like kinase"/>
    <property type="match status" value="1"/>
</dbReference>
<evidence type="ECO:0000256" key="2">
    <source>
        <dbReference type="ARBA" id="ARBA00008684"/>
    </source>
</evidence>
<feature type="binding site" evidence="15">
    <location>
        <position position="313"/>
    </location>
    <ligand>
        <name>ATP</name>
        <dbReference type="ChEBI" id="CHEBI:30616"/>
    </ligand>
</feature>
<dbReference type="Gene3D" id="3.30.200.20">
    <property type="entry name" value="Phosphorylase Kinase, domain 1"/>
    <property type="match status" value="1"/>
</dbReference>
<evidence type="ECO:0000256" key="15">
    <source>
        <dbReference type="PROSITE-ProRule" id="PRU10141"/>
    </source>
</evidence>
<evidence type="ECO:0000256" key="1">
    <source>
        <dbReference type="ARBA" id="ARBA00004167"/>
    </source>
</evidence>
<feature type="chain" id="PRO_5025384486" description="Protein kinase domain-containing protein" evidence="17">
    <location>
        <begin position="25"/>
        <end position="463"/>
    </location>
</feature>
<dbReference type="SMART" id="SM00220">
    <property type="entry name" value="S_TKc"/>
    <property type="match status" value="1"/>
</dbReference>
<dbReference type="GO" id="GO:0005524">
    <property type="term" value="F:ATP binding"/>
    <property type="evidence" value="ECO:0007669"/>
    <property type="project" value="UniProtKB-UniRule"/>
</dbReference>
<evidence type="ECO:0000256" key="16">
    <source>
        <dbReference type="RuleBase" id="RU000304"/>
    </source>
</evidence>
<accession>A0A6A3B6R2</accession>
<evidence type="ECO:0000313" key="20">
    <source>
        <dbReference type="Proteomes" id="UP000436088"/>
    </source>
</evidence>
<dbReference type="PROSITE" id="PS00107">
    <property type="entry name" value="PROTEIN_KINASE_ATP"/>
    <property type="match status" value="1"/>
</dbReference>
<keyword evidence="13" id="KW-0472">Membrane</keyword>
<dbReference type="Proteomes" id="UP000436088">
    <property type="component" value="Unassembled WGS sequence"/>
</dbReference>
<dbReference type="InterPro" id="IPR011009">
    <property type="entry name" value="Kinase-like_dom_sf"/>
</dbReference>
<evidence type="ECO:0000256" key="7">
    <source>
        <dbReference type="ARBA" id="ARBA00022729"/>
    </source>
</evidence>